<dbReference type="AlphaFoldDB" id="A0A382UXY8"/>
<feature type="non-terminal residue" evidence="1">
    <location>
        <position position="289"/>
    </location>
</feature>
<evidence type="ECO:0008006" key="2">
    <source>
        <dbReference type="Google" id="ProtNLM"/>
    </source>
</evidence>
<accession>A0A382UXY8</accession>
<dbReference type="EMBL" id="UINC01147640">
    <property type="protein sequence ID" value="SVD39080.1"/>
    <property type="molecule type" value="Genomic_DNA"/>
</dbReference>
<organism evidence="1">
    <name type="scientific">marine metagenome</name>
    <dbReference type="NCBI Taxonomy" id="408172"/>
    <lineage>
        <taxon>unclassified sequences</taxon>
        <taxon>metagenomes</taxon>
        <taxon>ecological metagenomes</taxon>
    </lineage>
</organism>
<reference evidence="1" key="1">
    <citation type="submission" date="2018-05" db="EMBL/GenBank/DDBJ databases">
        <authorList>
            <person name="Lanie J.A."/>
            <person name="Ng W.-L."/>
            <person name="Kazmierczak K.M."/>
            <person name="Andrzejewski T.M."/>
            <person name="Davidsen T.M."/>
            <person name="Wayne K.J."/>
            <person name="Tettelin H."/>
            <person name="Glass J.I."/>
            <person name="Rusch D."/>
            <person name="Podicherti R."/>
            <person name="Tsui H.-C.T."/>
            <person name="Winkler M.E."/>
        </authorList>
    </citation>
    <scope>NUCLEOTIDE SEQUENCE</scope>
</reference>
<sequence>DDSWAPGGTRRPLDPTSPYCNLVASDAQSYSLLVEDWTDFDWDLRLDLERLSDGNILLTLNYNSGSSFNHTIVDNTGNPLPGLLRCRNSLWNQGQVYSSIIQRGTEEISITPVTSSNPSLVTTAVNGNVLALDFQPNQSGSAAITVTATSNGKTTSDVFTVNVSPVDDGPVVANAIADLNATEDADNATIDLTNVFHDVDDANASITKTVISSDPSLVMTVVNGNVLTLDFQANQFGSATITVTATSNGKIVSDVFTVKISPMDEVPVAVDEWLGVPVVGNGWIDVPWL</sequence>
<name>A0A382UXY8_9ZZZZ</name>
<protein>
    <recommendedName>
        <fullName evidence="2">Cadherin domain-containing protein</fullName>
    </recommendedName>
</protein>
<proteinExistence type="predicted"/>
<evidence type="ECO:0000313" key="1">
    <source>
        <dbReference type="EMBL" id="SVD39080.1"/>
    </source>
</evidence>
<feature type="non-terminal residue" evidence="1">
    <location>
        <position position="1"/>
    </location>
</feature>
<gene>
    <name evidence="1" type="ORF">METZ01_LOCUS391934</name>
</gene>